<name>B6U549_MAIZE</name>
<dbReference type="EMBL" id="EU972364">
    <property type="protein sequence ID" value="ACG44482.1"/>
    <property type="molecule type" value="mRNA"/>
</dbReference>
<reference evidence="1" key="1">
    <citation type="journal article" date="2009" name="Plant Mol. Biol.">
        <title>Insights into corn genes derived from large-scale cDNA sequencing.</title>
        <authorList>
            <person name="Alexandrov N.N."/>
            <person name="Brover V.V."/>
            <person name="Freidin S."/>
            <person name="Troukhan M.E."/>
            <person name="Tatarinova T.V."/>
            <person name="Zhang H."/>
            <person name="Swaller T.J."/>
            <person name="Lu Y.P."/>
            <person name="Bouck J."/>
            <person name="Flavell R.B."/>
            <person name="Feldmann K.A."/>
        </authorList>
    </citation>
    <scope>NUCLEOTIDE SEQUENCE</scope>
</reference>
<sequence length="142" mass="15637">MTPVAGCCSEASKRARGFASTYRACASKWLGARRCQERSCEGQRIMALELVDAQGVRRRALKSTEALASFLHTPKFVVVPLQRGSTSLRSRCRQSAAVASGFFRAWLIGESVVEGLPAMAPPLSVIDRRDRLVRRKKTRGGR</sequence>
<accession>B6U549</accession>
<organism evidence="1">
    <name type="scientific">Zea mays</name>
    <name type="common">Maize</name>
    <dbReference type="NCBI Taxonomy" id="4577"/>
    <lineage>
        <taxon>Eukaryota</taxon>
        <taxon>Viridiplantae</taxon>
        <taxon>Streptophyta</taxon>
        <taxon>Embryophyta</taxon>
        <taxon>Tracheophyta</taxon>
        <taxon>Spermatophyta</taxon>
        <taxon>Magnoliopsida</taxon>
        <taxon>Liliopsida</taxon>
        <taxon>Poales</taxon>
        <taxon>Poaceae</taxon>
        <taxon>PACMAD clade</taxon>
        <taxon>Panicoideae</taxon>
        <taxon>Andropogonodae</taxon>
        <taxon>Andropogoneae</taxon>
        <taxon>Tripsacinae</taxon>
        <taxon>Zea</taxon>
    </lineage>
</organism>
<dbReference type="HOGENOM" id="CLU_151519_0_0_1"/>
<evidence type="ECO:0000313" key="1">
    <source>
        <dbReference type="EMBL" id="ACG44482.1"/>
    </source>
</evidence>
<dbReference type="AlphaFoldDB" id="B6U549"/>
<proteinExistence type="evidence at transcript level"/>
<protein>
    <submittedName>
        <fullName evidence="1">Uncharacterized protein</fullName>
    </submittedName>
</protein>